<feature type="transmembrane region" description="Helical" evidence="6">
    <location>
        <begin position="748"/>
        <end position="766"/>
    </location>
</feature>
<evidence type="ECO:0000256" key="4">
    <source>
        <dbReference type="ARBA" id="ARBA00022989"/>
    </source>
</evidence>
<proteinExistence type="predicted"/>
<organism evidence="8 9">
    <name type="scientific">Blautia ammoniilytica</name>
    <dbReference type="NCBI Taxonomy" id="2981782"/>
    <lineage>
        <taxon>Bacteria</taxon>
        <taxon>Bacillati</taxon>
        <taxon>Bacillota</taxon>
        <taxon>Clostridia</taxon>
        <taxon>Lachnospirales</taxon>
        <taxon>Lachnospiraceae</taxon>
        <taxon>Blautia</taxon>
    </lineage>
</organism>
<dbReference type="EMBL" id="JAOQJL010000029">
    <property type="protein sequence ID" value="MCU6766390.1"/>
    <property type="molecule type" value="Genomic_DNA"/>
</dbReference>
<evidence type="ECO:0000313" key="8">
    <source>
        <dbReference type="EMBL" id="MCU6766390.1"/>
    </source>
</evidence>
<comment type="subcellular location">
    <subcellularLocation>
        <location evidence="1">Cell membrane</location>
        <topology evidence="1">Multi-pass membrane protein</topology>
    </subcellularLocation>
</comment>
<keyword evidence="3 6" id="KW-0812">Transmembrane</keyword>
<feature type="domain" description="ABC3 transporter permease C-terminal" evidence="7">
    <location>
        <begin position="658"/>
        <end position="775"/>
    </location>
</feature>
<protein>
    <submittedName>
        <fullName evidence="8">ABC transporter permease</fullName>
    </submittedName>
</protein>
<keyword evidence="2" id="KW-1003">Cell membrane</keyword>
<evidence type="ECO:0000256" key="3">
    <source>
        <dbReference type="ARBA" id="ARBA00022692"/>
    </source>
</evidence>
<reference evidence="8 9" key="1">
    <citation type="journal article" date="2021" name="ISME Commun">
        <title>Automated analysis of genomic sequences facilitates high-throughput and comprehensive description of bacteria.</title>
        <authorList>
            <person name="Hitch T.C.A."/>
        </authorList>
    </citation>
    <scope>NUCLEOTIDE SEQUENCE [LARGE SCALE GENOMIC DNA]</scope>
    <source>
        <strain evidence="8 9">Sanger_23</strain>
    </source>
</reference>
<dbReference type="InterPro" id="IPR003838">
    <property type="entry name" value="ABC3_permease_C"/>
</dbReference>
<dbReference type="RefSeq" id="WP_158422213.1">
    <property type="nucleotide sequence ID" value="NZ_JAOQJL010000029.1"/>
</dbReference>
<dbReference type="Proteomes" id="UP001652409">
    <property type="component" value="Unassembled WGS sequence"/>
</dbReference>
<evidence type="ECO:0000259" key="7">
    <source>
        <dbReference type="Pfam" id="PF02687"/>
    </source>
</evidence>
<name>A0ABT2TW02_9FIRM</name>
<keyword evidence="4 6" id="KW-1133">Transmembrane helix</keyword>
<comment type="caution">
    <text evidence="8">The sequence shown here is derived from an EMBL/GenBank/DDBJ whole genome shotgun (WGS) entry which is preliminary data.</text>
</comment>
<dbReference type="Pfam" id="PF02687">
    <property type="entry name" value="FtsX"/>
    <property type="match status" value="2"/>
</dbReference>
<accession>A0ABT2TW02</accession>
<sequence>MKNPLLKRLPKELKADLGKYLVIFLFMTLTIGFVSGFLVAGSSMSAAYDESFEKYNIEDGNFTLSSKASQAQLERLEKEGVRIEESFFVEEDADADSDGKADGTMRIYKNRTGMNLICVMKGELPEAENEIAIDRMYADNNHLSVGDSIKIADKDIKITGLVALSDYSCLFSDNSDMMFDAVKFGVAIMTDSGFDSLGTTHLSYRYSWQYDKAPKNETEEKNMSEDFMKALARNVSLTDYIPQYSNQAIHFAGDDIGGDQTMMEVLLYILIVIMAFVFAVTTNNTITKEASVIGTLRASGYTRGELLKHYIALPILVTLAAAVIGNILGYTYLKDICADMYYGSYSLPTYVTRWNGKAFVLTTVVPIVLMLVINIMLIYRKLTLSPLKFLRRDLSRSKKKKAVRLPAFSFMNRFRIRIILQNKSGYITLFIGILFANILLLFGMMMTPLLSNYQKKIVNNMIAKYQYMLNVPEDEEEKEEETDSEENKLTLMGVLQKILTPSLETKTEGAEKFCVYSLKNMPKNHDGESITVYGIQDDSQYVDLDFKDEGVYLSDGLAEKYNIHIGDELTLKEPYADDTYIFKVAGTYDYPAALAVFMPIQEYRNTFDKAEDYFNGYFSNEEIKDIDEQYIATTITEDDLTKVSRQLTVSMGSMFYLVNIFAVILFAILIYLLTKLIIEKNSASISMVKILGYENKEIISLYLTSTTWVVIFSIILSLAAASWIMTAIYKVIMMDFSGWLTLYLDPVIYPKMVAMGLGVYGFVAAMQYRKIKKIPMEQALKNVE</sequence>
<feature type="transmembrane region" description="Helical" evidence="6">
    <location>
        <begin position="654"/>
        <end position="678"/>
    </location>
</feature>
<feature type="transmembrane region" description="Helical" evidence="6">
    <location>
        <begin position="358"/>
        <end position="379"/>
    </location>
</feature>
<dbReference type="InterPro" id="IPR038766">
    <property type="entry name" value="Membrane_comp_ABC_pdt"/>
</dbReference>
<feature type="transmembrane region" description="Helical" evidence="6">
    <location>
        <begin position="307"/>
        <end position="333"/>
    </location>
</feature>
<evidence type="ECO:0000256" key="5">
    <source>
        <dbReference type="ARBA" id="ARBA00023136"/>
    </source>
</evidence>
<feature type="transmembrane region" description="Helical" evidence="6">
    <location>
        <begin position="265"/>
        <end position="286"/>
    </location>
</feature>
<feature type="transmembrane region" description="Helical" evidence="6">
    <location>
        <begin position="20"/>
        <end position="40"/>
    </location>
</feature>
<keyword evidence="9" id="KW-1185">Reference proteome</keyword>
<keyword evidence="5 6" id="KW-0472">Membrane</keyword>
<feature type="transmembrane region" description="Helical" evidence="6">
    <location>
        <begin position="425"/>
        <end position="446"/>
    </location>
</feature>
<evidence type="ECO:0000313" key="9">
    <source>
        <dbReference type="Proteomes" id="UP001652409"/>
    </source>
</evidence>
<evidence type="ECO:0000256" key="6">
    <source>
        <dbReference type="SAM" id="Phobius"/>
    </source>
</evidence>
<dbReference type="PANTHER" id="PTHR30287:SF2">
    <property type="entry name" value="BLL1001 PROTEIN"/>
    <property type="match status" value="1"/>
</dbReference>
<evidence type="ECO:0000256" key="2">
    <source>
        <dbReference type="ARBA" id="ARBA00022475"/>
    </source>
</evidence>
<feature type="transmembrane region" description="Helical" evidence="6">
    <location>
        <begin position="699"/>
        <end position="728"/>
    </location>
</feature>
<feature type="domain" description="ABC3 transporter permease C-terminal" evidence="7">
    <location>
        <begin position="265"/>
        <end position="381"/>
    </location>
</feature>
<evidence type="ECO:0000256" key="1">
    <source>
        <dbReference type="ARBA" id="ARBA00004651"/>
    </source>
</evidence>
<dbReference type="PANTHER" id="PTHR30287">
    <property type="entry name" value="MEMBRANE COMPONENT OF PREDICTED ABC SUPERFAMILY METABOLITE UPTAKE TRANSPORTER"/>
    <property type="match status" value="1"/>
</dbReference>
<gene>
    <name evidence="8" type="ORF">OCV61_13380</name>
</gene>